<feature type="domain" description="SRCR" evidence="6">
    <location>
        <begin position="268"/>
        <end position="359"/>
    </location>
</feature>
<dbReference type="RefSeq" id="XP_023562793.1">
    <property type="nucleotide sequence ID" value="XM_023707025.1"/>
</dbReference>
<dbReference type="PANTHER" id="PTHR47309">
    <property type="entry name" value="T-CELL SURFACE GLYCOPROTEIN CD5"/>
    <property type="match status" value="1"/>
</dbReference>
<feature type="compositionally biased region" description="Pro residues" evidence="3">
    <location>
        <begin position="135"/>
        <end position="154"/>
    </location>
</feature>
<dbReference type="CTD" id="921"/>
<dbReference type="PRINTS" id="PR01409">
    <property type="entry name" value="TCELLCD5"/>
</dbReference>
<comment type="caution">
    <text evidence="2">Lacks conserved residue(s) required for the propagation of feature annotation.</text>
</comment>
<evidence type="ECO:0000256" key="1">
    <source>
        <dbReference type="ARBA" id="ARBA00023157"/>
    </source>
</evidence>
<dbReference type="Proteomes" id="UP000515203">
    <property type="component" value="Unplaced"/>
</dbReference>
<sequence>MGSPPLAVAYLLELLVASCLSWSNMEDAGFKVKLKDSSLPCQGQLLVYTQNSWNTVCAQSWGLEDGSPPDFSPAAYLCRQLRCGDICRLSALSIPLPQFHQLTCHGTPGSFSNCSSSSIPSWCQPLGLVCLEPPRTLPPPTKPPPPTTPAPTAPPRLWLTPVSQSLQCAGTVEFYSGHLGGAISYQAPSDNEDEGDALRGLGTLVCRSLGCGSFLRGLPGPGAPVRVQWTVRNASCLALPQCFQRAPRGATSQALALLCSGFQPKVQSRLVGGGSACQGTAEVRQGGPGTRWAALCHGPGGAARWEELCREQQCGSAVAFRVLDAGAGPRGLLCPEKLLSQCHELEERTPCRRVHVTCQDPHPPGLAAGTVASVVLALVLLAVLLVVCGPLAYRKLMKRVRQKKQRQWIGPTGMSQSMSFHRSHTATVRSQAENRPASHVDNEYSQPPRNSRLSAYPALEGALRLSAAQLDNSSDSDYDLHTAQRL</sequence>
<evidence type="ECO:0000256" key="3">
    <source>
        <dbReference type="SAM" id="MobiDB-lite"/>
    </source>
</evidence>
<feature type="signal peptide" evidence="5">
    <location>
        <begin position="1"/>
        <end position="21"/>
    </location>
</feature>
<organism evidence="7 8">
    <name type="scientific">Octodon degus</name>
    <name type="common">Degu</name>
    <name type="synonym">Sciurus degus</name>
    <dbReference type="NCBI Taxonomy" id="10160"/>
    <lineage>
        <taxon>Eukaryota</taxon>
        <taxon>Metazoa</taxon>
        <taxon>Chordata</taxon>
        <taxon>Craniata</taxon>
        <taxon>Vertebrata</taxon>
        <taxon>Euteleostomi</taxon>
        <taxon>Mammalia</taxon>
        <taxon>Eutheria</taxon>
        <taxon>Euarchontoglires</taxon>
        <taxon>Glires</taxon>
        <taxon>Rodentia</taxon>
        <taxon>Hystricomorpha</taxon>
        <taxon>Octodontidae</taxon>
        <taxon>Octodon</taxon>
    </lineage>
</organism>
<dbReference type="InterPro" id="IPR003566">
    <property type="entry name" value="Tcell_CD5"/>
</dbReference>
<feature type="region of interest" description="Disordered" evidence="3">
    <location>
        <begin position="134"/>
        <end position="155"/>
    </location>
</feature>
<dbReference type="GO" id="GO:0031295">
    <property type="term" value="P:T cell costimulation"/>
    <property type="evidence" value="ECO:0007669"/>
    <property type="project" value="TreeGrafter"/>
</dbReference>
<evidence type="ECO:0000313" key="7">
    <source>
        <dbReference type="Proteomes" id="UP000515203"/>
    </source>
</evidence>
<dbReference type="PANTHER" id="PTHR47309:SF1">
    <property type="entry name" value="T-CELL SURFACE GLYCOPROTEIN CD5"/>
    <property type="match status" value="1"/>
</dbReference>
<dbReference type="AlphaFoldDB" id="A0A6P6DSX6"/>
<dbReference type="PRINTS" id="PR00258">
    <property type="entry name" value="SPERACTRCPTR"/>
</dbReference>
<dbReference type="SUPFAM" id="SSF56487">
    <property type="entry name" value="SRCR-like"/>
    <property type="match status" value="2"/>
</dbReference>
<feature type="chain" id="PRO_5028086429" evidence="5">
    <location>
        <begin position="22"/>
        <end position="486"/>
    </location>
</feature>
<feature type="domain" description="SRCR" evidence="6">
    <location>
        <begin position="157"/>
        <end position="260"/>
    </location>
</feature>
<feature type="region of interest" description="Disordered" evidence="3">
    <location>
        <begin position="412"/>
        <end position="452"/>
    </location>
</feature>
<proteinExistence type="predicted"/>
<evidence type="ECO:0000259" key="6">
    <source>
        <dbReference type="PROSITE" id="PS50287"/>
    </source>
</evidence>
<keyword evidence="4" id="KW-0812">Transmembrane</keyword>
<dbReference type="Pfam" id="PF00530">
    <property type="entry name" value="SRCR"/>
    <property type="match status" value="1"/>
</dbReference>
<keyword evidence="1 2" id="KW-1015">Disulfide bond</keyword>
<gene>
    <name evidence="8" type="primary">Cd5</name>
</gene>
<feature type="domain" description="SRCR" evidence="6">
    <location>
        <begin position="32"/>
        <end position="131"/>
    </location>
</feature>
<dbReference type="InParanoid" id="A0A6P6DSX6"/>
<keyword evidence="7" id="KW-1185">Reference proteome</keyword>
<feature type="transmembrane region" description="Helical" evidence="4">
    <location>
        <begin position="366"/>
        <end position="393"/>
    </location>
</feature>
<protein>
    <submittedName>
        <fullName evidence="8">T-cell surface glycoprotein CD5 isoform X1</fullName>
    </submittedName>
</protein>
<dbReference type="InterPro" id="IPR036772">
    <property type="entry name" value="SRCR-like_dom_sf"/>
</dbReference>
<reference evidence="8" key="1">
    <citation type="submission" date="2025-08" db="UniProtKB">
        <authorList>
            <consortium name="RefSeq"/>
        </authorList>
    </citation>
    <scope>IDENTIFICATION</scope>
</reference>
<dbReference type="OrthoDB" id="544868at2759"/>
<dbReference type="GeneID" id="101586107"/>
<evidence type="ECO:0000256" key="5">
    <source>
        <dbReference type="SAM" id="SignalP"/>
    </source>
</evidence>
<dbReference type="FunCoup" id="A0A6P6DSX6">
    <property type="interactions" value="434"/>
</dbReference>
<name>A0A6P6DSX6_OCTDE</name>
<evidence type="ECO:0000256" key="4">
    <source>
        <dbReference type="SAM" id="Phobius"/>
    </source>
</evidence>
<evidence type="ECO:0000256" key="2">
    <source>
        <dbReference type="PROSITE-ProRule" id="PRU00196"/>
    </source>
</evidence>
<accession>A0A6P6DSX6</accession>
<dbReference type="Gene3D" id="3.10.250.10">
    <property type="entry name" value="SRCR-like domain"/>
    <property type="match status" value="2"/>
</dbReference>
<evidence type="ECO:0000313" key="8">
    <source>
        <dbReference type="RefSeq" id="XP_023562793.1"/>
    </source>
</evidence>
<dbReference type="SMART" id="SM00202">
    <property type="entry name" value="SR"/>
    <property type="match status" value="1"/>
</dbReference>
<feature type="disulfide bond" evidence="2">
    <location>
        <begin position="104"/>
        <end position="114"/>
    </location>
</feature>
<keyword evidence="5" id="KW-0732">Signal</keyword>
<keyword evidence="4" id="KW-1133">Transmembrane helix</keyword>
<feature type="compositionally biased region" description="Polar residues" evidence="3">
    <location>
        <begin position="413"/>
        <end position="433"/>
    </location>
</feature>
<feature type="compositionally biased region" description="Polar residues" evidence="3">
    <location>
        <begin position="443"/>
        <end position="452"/>
    </location>
</feature>
<dbReference type="FunFam" id="3.10.250.10:FF:000028">
    <property type="entry name" value="T-cell surface glycoprotein CD5"/>
    <property type="match status" value="1"/>
</dbReference>
<dbReference type="PROSITE" id="PS50287">
    <property type="entry name" value="SRCR_2"/>
    <property type="match status" value="3"/>
</dbReference>
<dbReference type="GO" id="GO:0005886">
    <property type="term" value="C:plasma membrane"/>
    <property type="evidence" value="ECO:0007669"/>
    <property type="project" value="TreeGrafter"/>
</dbReference>
<keyword evidence="4" id="KW-0472">Membrane</keyword>
<dbReference type="InterPro" id="IPR001190">
    <property type="entry name" value="SRCR"/>
</dbReference>